<dbReference type="InterPro" id="IPR032675">
    <property type="entry name" value="LRR_dom_sf"/>
</dbReference>
<reference evidence="2" key="1">
    <citation type="submission" date="2019-04" db="EMBL/GenBank/DDBJ databases">
        <title>Whole genome sequencing of oral phylogroup 2 treponemes.</title>
        <authorList>
            <person name="Chan Y."/>
            <person name="Zeng H.H."/>
            <person name="Yu X.L."/>
            <person name="Leung W.K."/>
            <person name="Watt R.M."/>
        </authorList>
    </citation>
    <scope>NUCLEOTIDE SEQUENCE</scope>
    <source>
        <strain evidence="2">OMZ 835</strain>
    </source>
</reference>
<dbReference type="EMBL" id="CP038804">
    <property type="protein sequence ID" value="UTY32911.1"/>
    <property type="molecule type" value="Genomic_DNA"/>
</dbReference>
<dbReference type="Pfam" id="PF13306">
    <property type="entry name" value="LRR_5"/>
    <property type="match status" value="3"/>
</dbReference>
<dbReference type="Gene3D" id="3.80.10.10">
    <property type="entry name" value="Ribonuclease Inhibitor"/>
    <property type="match status" value="4"/>
</dbReference>
<accession>A0AAE9SIG3</accession>
<feature type="signal peptide" evidence="1">
    <location>
        <begin position="1"/>
        <end position="20"/>
    </location>
</feature>
<dbReference type="AlphaFoldDB" id="A0AAE9SIG3"/>
<dbReference type="PANTHER" id="PTHR45661">
    <property type="entry name" value="SURFACE ANTIGEN"/>
    <property type="match status" value="1"/>
</dbReference>
<evidence type="ECO:0000256" key="1">
    <source>
        <dbReference type="SAM" id="SignalP"/>
    </source>
</evidence>
<dbReference type="InterPro" id="IPR053139">
    <property type="entry name" value="Surface_bspA-like"/>
</dbReference>
<protein>
    <submittedName>
        <fullName evidence="2">Leucine-rich repeat domain-containing protein</fullName>
    </submittedName>
</protein>
<evidence type="ECO:0000313" key="2">
    <source>
        <dbReference type="EMBL" id="UTY32911.1"/>
    </source>
</evidence>
<name>A0AAE9SIG3_9SPIR</name>
<organism evidence="2 3">
    <name type="scientific">Treponema putidum</name>
    <dbReference type="NCBI Taxonomy" id="221027"/>
    <lineage>
        <taxon>Bacteria</taxon>
        <taxon>Pseudomonadati</taxon>
        <taxon>Spirochaetota</taxon>
        <taxon>Spirochaetia</taxon>
        <taxon>Spirochaetales</taxon>
        <taxon>Treponemataceae</taxon>
        <taxon>Treponema</taxon>
    </lineage>
</organism>
<dbReference type="SUPFAM" id="SSF52058">
    <property type="entry name" value="L domain-like"/>
    <property type="match status" value="2"/>
</dbReference>
<proteinExistence type="predicted"/>
<keyword evidence="1" id="KW-0732">Signal</keyword>
<gene>
    <name evidence="2" type="ORF">E4N74_01975</name>
</gene>
<dbReference type="PANTHER" id="PTHR45661:SF3">
    <property type="entry name" value="IG-LIKE DOMAIN-CONTAINING PROTEIN"/>
    <property type="match status" value="1"/>
</dbReference>
<dbReference type="Proteomes" id="UP001058682">
    <property type="component" value="Chromosome"/>
</dbReference>
<evidence type="ECO:0000313" key="3">
    <source>
        <dbReference type="Proteomes" id="UP001058682"/>
    </source>
</evidence>
<dbReference type="InterPro" id="IPR026906">
    <property type="entry name" value="LRR_5"/>
</dbReference>
<sequence>MKKTAIIFLCVLLVSVNIFTEEKKTSSNQEKYFAMAKVPPLSDFEYELTEDMEGVKITKYRGEALHVLIPNEIEGLPVTELADYSFSSRKKLETIIIPDTVKKVGRYVFNFCDKLKNISLSKTITSIAEGMFSSCESLEEFIIPDHITNIERSAFSQSGLKSIYLPDRITFRSKSFFEEYEISSYVFSKCKKLQEVFLPSSITVIGNEMFSGCTSLRKIILPEGLTKIGENAFADCSFTELTIPDTVTTILSGAFYGYKGKKLIIPDSVTVLDCSFSSCKNLEYLRLPNSLTKIGFYLFHSTLSDNSSALVSVNLPESLQKIDYHTFQELTSLKELIIPDSLTEVEFADDNIFLGTNLPLLTQKRLKELGYKGKFNK</sequence>
<feature type="chain" id="PRO_5042109010" evidence="1">
    <location>
        <begin position="21"/>
        <end position="377"/>
    </location>
</feature>
<dbReference type="RefSeq" id="WP_255818647.1">
    <property type="nucleotide sequence ID" value="NZ_CP038804.1"/>
</dbReference>